<accession>A0ABT0RKS8</accession>
<dbReference type="EMBL" id="JAMGBD010000001">
    <property type="protein sequence ID" value="MCL6683173.1"/>
    <property type="molecule type" value="Genomic_DNA"/>
</dbReference>
<keyword evidence="4" id="KW-1185">Reference proteome</keyword>
<dbReference type="SUPFAM" id="SSF51430">
    <property type="entry name" value="NAD(P)-linked oxidoreductase"/>
    <property type="match status" value="1"/>
</dbReference>
<feature type="domain" description="NADP-dependent oxidoreductase" evidence="2">
    <location>
        <begin position="30"/>
        <end position="296"/>
    </location>
</feature>
<dbReference type="PANTHER" id="PTHR43364">
    <property type="entry name" value="NADH-SPECIFIC METHYLGLYOXAL REDUCTASE-RELATED"/>
    <property type="match status" value="1"/>
</dbReference>
<dbReference type="Gene3D" id="3.20.20.100">
    <property type="entry name" value="NADP-dependent oxidoreductase domain"/>
    <property type="match status" value="1"/>
</dbReference>
<sequence>MLGRDDIERIWFGCGNFGGIGSSPSLRDAGDSDTQALQLLDHARRLGIRRFDTANTYGGGASETVLGEWLRAQGPAFVQGAQIATKVGNPHGASAGESPLCRAQIAHHLDQSLRRLGVERIDLYYIHEFDRVTPLDETLGAMERAAEAGKIDRFGISNATLADAQAVRKLAGSNLGGRFEYLQNEFNLLSRSDAEDFIPYCAETGLRYTAFSPLAGGFLTGKYRPGDEAPSGSRFAHAPEFGAAYATEESFAAIERLRQQAEAGGQTVAEAAIRFVLDTPGVDGLIIAPRRIEHFEGLGLEAG</sequence>
<organism evidence="3 4">
    <name type="scientific">Sphingomonas alba</name>
    <dbReference type="NCBI Taxonomy" id="2908208"/>
    <lineage>
        <taxon>Bacteria</taxon>
        <taxon>Pseudomonadati</taxon>
        <taxon>Pseudomonadota</taxon>
        <taxon>Alphaproteobacteria</taxon>
        <taxon>Sphingomonadales</taxon>
        <taxon>Sphingomonadaceae</taxon>
        <taxon>Sphingomonas</taxon>
    </lineage>
</organism>
<dbReference type="InterPro" id="IPR023210">
    <property type="entry name" value="NADP_OxRdtase_dom"/>
</dbReference>
<dbReference type="InterPro" id="IPR036812">
    <property type="entry name" value="NAD(P)_OxRdtase_dom_sf"/>
</dbReference>
<evidence type="ECO:0000256" key="1">
    <source>
        <dbReference type="ARBA" id="ARBA00023002"/>
    </source>
</evidence>
<dbReference type="InterPro" id="IPR050523">
    <property type="entry name" value="AKR_Detox_Biosynth"/>
</dbReference>
<protein>
    <submittedName>
        <fullName evidence="3">Aldo/keto reductase</fullName>
    </submittedName>
</protein>
<gene>
    <name evidence="3" type="ORF">LZ536_04540</name>
</gene>
<dbReference type="Proteomes" id="UP001165363">
    <property type="component" value="Unassembled WGS sequence"/>
</dbReference>
<proteinExistence type="predicted"/>
<evidence type="ECO:0000313" key="3">
    <source>
        <dbReference type="EMBL" id="MCL6683173.1"/>
    </source>
</evidence>
<reference evidence="3" key="1">
    <citation type="submission" date="2022-05" db="EMBL/GenBank/DDBJ databases">
        <authorList>
            <person name="Jo J.-H."/>
            <person name="Im W.-T."/>
        </authorList>
    </citation>
    <scope>NUCLEOTIDE SEQUENCE</scope>
    <source>
        <strain evidence="3">SE158</strain>
    </source>
</reference>
<name>A0ABT0RKS8_9SPHN</name>
<dbReference type="Pfam" id="PF00248">
    <property type="entry name" value="Aldo_ket_red"/>
    <property type="match status" value="1"/>
</dbReference>
<dbReference type="PANTHER" id="PTHR43364:SF4">
    <property type="entry name" value="NAD(P)-LINKED OXIDOREDUCTASE SUPERFAMILY PROTEIN"/>
    <property type="match status" value="1"/>
</dbReference>
<evidence type="ECO:0000259" key="2">
    <source>
        <dbReference type="Pfam" id="PF00248"/>
    </source>
</evidence>
<evidence type="ECO:0000313" key="4">
    <source>
        <dbReference type="Proteomes" id="UP001165363"/>
    </source>
</evidence>
<comment type="caution">
    <text evidence="3">The sequence shown here is derived from an EMBL/GenBank/DDBJ whole genome shotgun (WGS) entry which is preliminary data.</text>
</comment>
<dbReference type="RefSeq" id="WP_249847114.1">
    <property type="nucleotide sequence ID" value="NZ_JAMGBD010000001.1"/>
</dbReference>
<keyword evidence="1" id="KW-0560">Oxidoreductase</keyword>